<dbReference type="AlphaFoldDB" id="A0A1R2AWN3"/>
<protein>
    <submittedName>
        <fullName evidence="1">Uncharacterized protein</fullName>
    </submittedName>
</protein>
<dbReference type="Proteomes" id="UP000187209">
    <property type="component" value="Unassembled WGS sequence"/>
</dbReference>
<gene>
    <name evidence="1" type="ORF">SteCoe_33489</name>
</gene>
<sequence>MQLIQLKFAINKIEKINRYATDTIEICQVYYENIKLASLIYFHIKDLKKSITQTSPVDKDFFLHAKKIQNSFEEFYLHLNQFEEDSSMMLNKIHRNLMKISDRKSIFYLIRFIISGLRNCVKKIVANIGVKNKKTLKELNCFMTIVVNYGVVKLIRDCLLHTHLTSLLASFVLESFCGYQKNIETVKRMVNSIYIENKQTNPEFFYALEEFFVPYLDHLLGNTKIFKRFLELDSIEIEATDEKEANNILQEIVDRALPKGLIMFNDYNLLEVQEHNYNAIPKSKEIVRRHLYDLLPKEIIVIPSRRDLKSINFIGKMLIDGKIALKEYLLIHPLKKKGLAKLLIVLTHELSHKIRFLCSLVRETSKKTLENFKSEADTFTNSLRFREFVKLSSINIDFIDYDLATKIIANEELSQELIEKLFPHNLETEFRGMERYSDLDDEMEIMCEGRIASLDIFNKKA</sequence>
<organism evidence="1 2">
    <name type="scientific">Stentor coeruleus</name>
    <dbReference type="NCBI Taxonomy" id="5963"/>
    <lineage>
        <taxon>Eukaryota</taxon>
        <taxon>Sar</taxon>
        <taxon>Alveolata</taxon>
        <taxon>Ciliophora</taxon>
        <taxon>Postciliodesmatophora</taxon>
        <taxon>Heterotrichea</taxon>
        <taxon>Heterotrichida</taxon>
        <taxon>Stentoridae</taxon>
        <taxon>Stentor</taxon>
    </lineage>
</organism>
<proteinExistence type="predicted"/>
<keyword evidence="2" id="KW-1185">Reference proteome</keyword>
<evidence type="ECO:0000313" key="2">
    <source>
        <dbReference type="Proteomes" id="UP000187209"/>
    </source>
</evidence>
<reference evidence="1 2" key="1">
    <citation type="submission" date="2016-11" db="EMBL/GenBank/DDBJ databases">
        <title>The macronuclear genome of Stentor coeruleus: a giant cell with tiny introns.</title>
        <authorList>
            <person name="Slabodnick M."/>
            <person name="Ruby J.G."/>
            <person name="Reiff S.B."/>
            <person name="Swart E.C."/>
            <person name="Gosai S."/>
            <person name="Prabakaran S."/>
            <person name="Witkowska E."/>
            <person name="Larue G.E."/>
            <person name="Fisher S."/>
            <person name="Freeman R.M."/>
            <person name="Gunawardena J."/>
            <person name="Chu W."/>
            <person name="Stover N.A."/>
            <person name="Gregory B.D."/>
            <person name="Nowacki M."/>
            <person name="Derisi J."/>
            <person name="Roy S.W."/>
            <person name="Marshall W.F."/>
            <person name="Sood P."/>
        </authorList>
    </citation>
    <scope>NUCLEOTIDE SEQUENCE [LARGE SCALE GENOMIC DNA]</scope>
    <source>
        <strain evidence="1">WM001</strain>
    </source>
</reference>
<dbReference type="EMBL" id="MPUH01001263">
    <property type="protein sequence ID" value="OMJ68924.1"/>
    <property type="molecule type" value="Genomic_DNA"/>
</dbReference>
<accession>A0A1R2AWN3</accession>
<name>A0A1R2AWN3_9CILI</name>
<evidence type="ECO:0000313" key="1">
    <source>
        <dbReference type="EMBL" id="OMJ68924.1"/>
    </source>
</evidence>
<comment type="caution">
    <text evidence="1">The sequence shown here is derived from an EMBL/GenBank/DDBJ whole genome shotgun (WGS) entry which is preliminary data.</text>
</comment>